<keyword evidence="2" id="KW-1185">Reference proteome</keyword>
<comment type="caution">
    <text evidence="1">The sequence shown here is derived from an EMBL/GenBank/DDBJ whole genome shotgun (WGS) entry which is preliminary data.</text>
</comment>
<protein>
    <submittedName>
        <fullName evidence="1">Uncharacterized protein</fullName>
    </submittedName>
</protein>
<accession>A0ACB7IE44</accession>
<name>A0ACB7IE44_MANES</name>
<proteinExistence type="predicted"/>
<dbReference type="Proteomes" id="UP000091857">
    <property type="component" value="Chromosome 1"/>
</dbReference>
<organism evidence="1 2">
    <name type="scientific">Manihot esculenta</name>
    <name type="common">Cassava</name>
    <name type="synonym">Jatropha manihot</name>
    <dbReference type="NCBI Taxonomy" id="3983"/>
    <lineage>
        <taxon>Eukaryota</taxon>
        <taxon>Viridiplantae</taxon>
        <taxon>Streptophyta</taxon>
        <taxon>Embryophyta</taxon>
        <taxon>Tracheophyta</taxon>
        <taxon>Spermatophyta</taxon>
        <taxon>Magnoliopsida</taxon>
        <taxon>eudicotyledons</taxon>
        <taxon>Gunneridae</taxon>
        <taxon>Pentapetalae</taxon>
        <taxon>rosids</taxon>
        <taxon>fabids</taxon>
        <taxon>Malpighiales</taxon>
        <taxon>Euphorbiaceae</taxon>
        <taxon>Crotonoideae</taxon>
        <taxon>Manihoteae</taxon>
        <taxon>Manihot</taxon>
    </lineage>
</organism>
<sequence length="228" mass="25881">MSPGMSPRLSFSNDFSQAETIPTPLQFQSCSSNFRDFDFCFHSRETNLEWSSADELFVDGKMLPVEMKKKIDTSQEIIADKDSRHEISKGNKIPSKRNEAISRHFANQEIKKKIAPPFPPLRAFLEATGAEEGYVNEDWISHDKFTETKISCKKKNNSSSSSRWSFGGTNVSMLCPCPLLCRSKTGGKRIELSREIQNHRRNSVQSKPLALAHLQISSLTGYRHQRPL</sequence>
<gene>
    <name evidence="1" type="ORF">MANES_01G111100v8</name>
</gene>
<reference evidence="2" key="1">
    <citation type="journal article" date="2016" name="Nat. Biotechnol.">
        <title>Sequencing wild and cultivated cassava and related species reveals extensive interspecific hybridization and genetic diversity.</title>
        <authorList>
            <person name="Bredeson J.V."/>
            <person name="Lyons J.B."/>
            <person name="Prochnik S.E."/>
            <person name="Wu G.A."/>
            <person name="Ha C.M."/>
            <person name="Edsinger-Gonzales E."/>
            <person name="Grimwood J."/>
            <person name="Schmutz J."/>
            <person name="Rabbi I.Y."/>
            <person name="Egesi C."/>
            <person name="Nauluvula P."/>
            <person name="Lebot V."/>
            <person name="Ndunguru J."/>
            <person name="Mkamilo G."/>
            <person name="Bart R.S."/>
            <person name="Setter T.L."/>
            <person name="Gleadow R.M."/>
            <person name="Kulakow P."/>
            <person name="Ferguson M.E."/>
            <person name="Rounsley S."/>
            <person name="Rokhsar D.S."/>
        </authorList>
    </citation>
    <scope>NUCLEOTIDE SEQUENCE [LARGE SCALE GENOMIC DNA]</scope>
    <source>
        <strain evidence="2">cv. AM560-2</strain>
    </source>
</reference>
<evidence type="ECO:0000313" key="1">
    <source>
        <dbReference type="EMBL" id="KAG8662489.1"/>
    </source>
</evidence>
<evidence type="ECO:0000313" key="2">
    <source>
        <dbReference type="Proteomes" id="UP000091857"/>
    </source>
</evidence>
<dbReference type="EMBL" id="CM004387">
    <property type="protein sequence ID" value="KAG8662489.1"/>
    <property type="molecule type" value="Genomic_DNA"/>
</dbReference>